<dbReference type="InterPro" id="IPR002110">
    <property type="entry name" value="Ankyrin_rpt"/>
</dbReference>
<protein>
    <recommendedName>
        <fullName evidence="2">Ankyrin repeat protein</fullName>
    </recommendedName>
</protein>
<accession>A0A5J6VKL0</accession>
<name>A0A5J6VKL0_9VIRU</name>
<sequence length="334" mass="39874">MSDDNISELYNLSEKYFERDIVKSNKIYIKILKKINEDNNIELSNNDIKKIKKNVKKKLKFIKLYKRILTGDIEYFKNIQNINSKLYSIKNYNLAHLCIDTGDKEILRYLFIKGIPINIINNNKTLFEYALKKEDPNIINFLINVGCTLEKYIFIRKNTPDIILNYDDIDMIILEKILLFNTNKSKTINFNNIENNFDFLKKYIDLNTPLGINNFTLNNLIDGLNFMFKNKNSYYTYRKILEEELSYNLMTEYYCPKRKLDIILINLIPFINYPFKVTSNFLILNELRFIIKTLKNNKNFKNNLYNYLISNYVQKNICSLDFLGIHIFTINKNI</sequence>
<dbReference type="EMBL" id="MN448289">
    <property type="protein sequence ID" value="QFG74635.1"/>
    <property type="molecule type" value="Genomic_DNA"/>
</dbReference>
<reference evidence="1" key="1">
    <citation type="journal article" date="2019" name="Philos. Trans. R. Soc. Lond., B, Biol. Sci.">
        <title>Targeted metagenomic recovery of four divergent viruses reveals shared and distinctive characteristics of giant viruses of marine eukaryotes.</title>
        <authorList>
            <person name="Needham D.M."/>
            <person name="Poirier C."/>
            <person name="Hehenberger E."/>
            <person name="Jimenez V."/>
            <person name="Swalwell J.E."/>
            <person name="Santoro A.E."/>
            <person name="Worden A.Z."/>
        </authorList>
    </citation>
    <scope>NUCLEOTIDE SEQUENCE</scope>
    <source>
        <strain evidence="1">MPacV-611</strain>
    </source>
</reference>
<dbReference type="SUPFAM" id="SSF48403">
    <property type="entry name" value="Ankyrin repeat"/>
    <property type="match status" value="1"/>
</dbReference>
<dbReference type="SMART" id="SM00248">
    <property type="entry name" value="ANK"/>
    <property type="match status" value="2"/>
</dbReference>
<evidence type="ECO:0008006" key="2">
    <source>
        <dbReference type="Google" id="ProtNLM"/>
    </source>
</evidence>
<dbReference type="Gene3D" id="1.25.40.20">
    <property type="entry name" value="Ankyrin repeat-containing domain"/>
    <property type="match status" value="1"/>
</dbReference>
<proteinExistence type="predicted"/>
<dbReference type="InterPro" id="IPR036770">
    <property type="entry name" value="Ankyrin_rpt-contain_sf"/>
</dbReference>
<evidence type="ECO:0000313" key="1">
    <source>
        <dbReference type="EMBL" id="QFG74635.1"/>
    </source>
</evidence>
<organism evidence="1">
    <name type="scientific">Megaviridae environmental sample</name>
    <dbReference type="NCBI Taxonomy" id="1737588"/>
    <lineage>
        <taxon>Viruses</taxon>
        <taxon>Varidnaviria</taxon>
        <taxon>Bamfordvirae</taxon>
        <taxon>Nucleocytoviricota</taxon>
        <taxon>Megaviricetes</taxon>
        <taxon>Imitervirales</taxon>
        <taxon>Mimiviridae</taxon>
        <taxon>environmental samples</taxon>
    </lineage>
</organism>